<dbReference type="Proteomes" id="UP000606786">
    <property type="component" value="Unassembled WGS sequence"/>
</dbReference>
<reference evidence="3" key="1">
    <citation type="submission" date="2020-11" db="EMBL/GenBank/DDBJ databases">
        <authorList>
            <person name="Whitehead M."/>
        </authorList>
    </citation>
    <scope>NUCLEOTIDE SEQUENCE</scope>
    <source>
        <strain evidence="3">EGII</strain>
    </source>
</reference>
<organism evidence="3 4">
    <name type="scientific">Ceratitis capitata</name>
    <name type="common">Mediterranean fruit fly</name>
    <name type="synonym">Tephritis capitata</name>
    <dbReference type="NCBI Taxonomy" id="7213"/>
    <lineage>
        <taxon>Eukaryota</taxon>
        <taxon>Metazoa</taxon>
        <taxon>Ecdysozoa</taxon>
        <taxon>Arthropoda</taxon>
        <taxon>Hexapoda</taxon>
        <taxon>Insecta</taxon>
        <taxon>Pterygota</taxon>
        <taxon>Neoptera</taxon>
        <taxon>Endopterygota</taxon>
        <taxon>Diptera</taxon>
        <taxon>Brachycera</taxon>
        <taxon>Muscomorpha</taxon>
        <taxon>Tephritoidea</taxon>
        <taxon>Tephritidae</taxon>
        <taxon>Ceratitis</taxon>
        <taxon>Ceratitis</taxon>
    </lineage>
</organism>
<dbReference type="EMBL" id="CAJHJT010000001">
    <property type="protein sequence ID" value="CAD6993804.1"/>
    <property type="molecule type" value="Genomic_DNA"/>
</dbReference>
<dbReference type="GO" id="GO:0042796">
    <property type="term" value="P:snRNA transcription by RNA polymerase III"/>
    <property type="evidence" value="ECO:0007669"/>
    <property type="project" value="TreeGrafter"/>
</dbReference>
<sequence>MNGDKEHHLVPIPAGSVSEHEPGKDTQLTNTHKTSLGKPRLGTFFYNQPSYTHFNKSFDDTCDALFLHLNEVHPVFMKREQIDEDFEYEILLDPRTKKEVEQILYDHTFDGQQRKELFRSSTPSNLSKTDHLVCLRLLKAWQEFREVNEADVLHWRRIEQVRKKEKIAFDQFVMEYSRTRKRAIYAPCERLVMLYKRFYSAKVNKLLAEYPENLPFNTHVGLPQPQSLTGSQSGVYIENVRLIRRQGWVPILRNYVNDFQHLNLRLENHIDNFIDSMNKQENFKWELNMSSNRQADEFYIPIESLIFLLTADNFADSPSEVPLEISESSGANFKTVTFDEPLPPRSCGWFAHKQIIENAFDALLSTSKYTRWLYMENDSINLQKSDEAPEISGVNSTETGYTVYEFNEYLKKHAMKVEDNIKTNFAVVQWNLSGKMDESDSHKQQFFTRLKLAPAMDELGTEFLSSLAFKLEYKPKFGAEVMTKYELIREWFRLKLLGQCKGFSNHVLCLRLAVNDFSVQLEHKLVLSLIEKQLAETYHIDMPKLLAGLAETLQLLVKMPAGKYLLRYNPKYPNKLLLAAPSKEITLNTVFVHSLLNVVPSDLAFMTEEQHLPISDVLCSAVHTNHNIMPCAFRPCFQAKAKKNPTMFSDEEYLKRRLEAKEALEMKKKAEYLHILKTRRNQVKAKKRKQRQKRKGEEQAKDKKMEQFLSEF</sequence>
<feature type="compositionally biased region" description="Basic and acidic residues" evidence="1">
    <location>
        <begin position="695"/>
        <end position="706"/>
    </location>
</feature>
<feature type="compositionally biased region" description="Basic residues" evidence="1">
    <location>
        <begin position="681"/>
        <end position="694"/>
    </location>
</feature>
<proteinExistence type="predicted"/>
<dbReference type="GO" id="GO:0042795">
    <property type="term" value="P:snRNA transcription by RNA polymerase II"/>
    <property type="evidence" value="ECO:0007669"/>
    <property type="project" value="TreeGrafter"/>
</dbReference>
<feature type="region of interest" description="Disordered" evidence="1">
    <location>
        <begin position="681"/>
        <end position="712"/>
    </location>
</feature>
<evidence type="ECO:0000256" key="1">
    <source>
        <dbReference type="SAM" id="MobiDB-lite"/>
    </source>
</evidence>
<evidence type="ECO:0000259" key="2">
    <source>
        <dbReference type="Pfam" id="PF10505"/>
    </source>
</evidence>
<dbReference type="PANTHER" id="PTHR14633:SF3">
    <property type="entry name" value="LITTLE ELONGATION COMPLEX SUBUNIT 2"/>
    <property type="match status" value="1"/>
</dbReference>
<comment type="caution">
    <text evidence="3">The sequence shown here is derived from an EMBL/GenBank/DDBJ whole genome shotgun (WGS) entry which is preliminary data.</text>
</comment>
<protein>
    <submittedName>
        <fullName evidence="3">(Mediterranean fruit fly) hypothetical protein</fullName>
    </submittedName>
</protein>
<accession>A0A811U472</accession>
<feature type="region of interest" description="Disordered" evidence="1">
    <location>
        <begin position="1"/>
        <end position="34"/>
    </location>
</feature>
<dbReference type="OrthoDB" id="6288737at2759"/>
<dbReference type="AlphaFoldDB" id="A0A811U472"/>
<dbReference type="PANTHER" id="PTHR14633">
    <property type="entry name" value="LITTLE ELONGATION COMPLEX SUBUNIT 2"/>
    <property type="match status" value="1"/>
</dbReference>
<gene>
    <name evidence="3" type="ORF">CCAP1982_LOCUS2600</name>
</gene>
<evidence type="ECO:0000313" key="4">
    <source>
        <dbReference type="Proteomes" id="UP000606786"/>
    </source>
</evidence>
<keyword evidence="4" id="KW-1185">Reference proteome</keyword>
<dbReference type="GO" id="GO:0008023">
    <property type="term" value="C:transcription elongation factor complex"/>
    <property type="evidence" value="ECO:0007669"/>
    <property type="project" value="InterPro"/>
</dbReference>
<dbReference type="Pfam" id="PF10505">
    <property type="entry name" value="NARG2_C"/>
    <property type="match status" value="1"/>
</dbReference>
<dbReference type="GO" id="GO:0045945">
    <property type="term" value="P:positive regulation of transcription by RNA polymerase III"/>
    <property type="evidence" value="ECO:0007669"/>
    <property type="project" value="TreeGrafter"/>
</dbReference>
<feature type="domain" description="Little elongation complex subunit 2 C-terminal" evidence="2">
    <location>
        <begin position="418"/>
        <end position="635"/>
    </location>
</feature>
<evidence type="ECO:0000313" key="3">
    <source>
        <dbReference type="EMBL" id="CAD6993804.1"/>
    </source>
</evidence>
<dbReference type="InterPro" id="IPR019535">
    <property type="entry name" value="ICE2_C"/>
</dbReference>
<name>A0A811U472_CERCA</name>